<keyword evidence="4 5" id="KW-0547">Nucleotide-binding</keyword>
<comment type="catalytic activity">
    <reaction evidence="5">
        <text>a 3'-end 3'-phospho-ribonucleotide-RNA + ATP = a 3'-end 2',3'-cyclophospho-ribonucleotide-RNA + AMP + diphosphate</text>
        <dbReference type="Rhea" id="RHEA:23976"/>
        <dbReference type="Rhea" id="RHEA-COMP:10463"/>
        <dbReference type="Rhea" id="RHEA-COMP:10464"/>
        <dbReference type="ChEBI" id="CHEBI:30616"/>
        <dbReference type="ChEBI" id="CHEBI:33019"/>
        <dbReference type="ChEBI" id="CHEBI:83062"/>
        <dbReference type="ChEBI" id="CHEBI:83064"/>
        <dbReference type="ChEBI" id="CHEBI:456215"/>
        <dbReference type="EC" id="6.5.1.4"/>
    </reaction>
</comment>
<dbReference type="EMBL" id="CP058601">
    <property type="protein sequence ID" value="QLG49072.1"/>
    <property type="molecule type" value="Genomic_DNA"/>
</dbReference>
<proteinExistence type="inferred from homology"/>
<evidence type="ECO:0000256" key="5">
    <source>
        <dbReference type="HAMAP-Rule" id="MF_00200"/>
    </source>
</evidence>
<dbReference type="InterPro" id="IPR017770">
    <property type="entry name" value="RNA3'_term_phos_cyc_type_1"/>
</dbReference>
<dbReference type="NCBIfam" id="TIGR03399">
    <property type="entry name" value="RNA_3prim_cycl"/>
    <property type="match status" value="1"/>
</dbReference>
<dbReference type="Pfam" id="PF01137">
    <property type="entry name" value="RTC"/>
    <property type="match status" value="1"/>
</dbReference>
<dbReference type="GeneID" id="56033531"/>
<protein>
    <recommendedName>
        <fullName evidence="2 5">RNA 3'-terminal phosphate cyclase</fullName>
        <shortName evidence="5">RNA cyclase</shortName>
        <shortName evidence="5">RNA-3'-phosphate cyclase</shortName>
        <ecNumber evidence="5 6">6.5.1.4</ecNumber>
    </recommendedName>
</protein>
<feature type="domain" description="RNA 3'-terminal phosphate cyclase" evidence="7">
    <location>
        <begin position="10"/>
        <end position="331"/>
    </location>
</feature>
<evidence type="ECO:0000256" key="3">
    <source>
        <dbReference type="ARBA" id="ARBA00022598"/>
    </source>
</evidence>
<dbReference type="Gene3D" id="3.30.360.20">
    <property type="entry name" value="RNA 3'-terminal phosphate cyclase, insert domain"/>
    <property type="match status" value="1"/>
</dbReference>
<dbReference type="Proteomes" id="UP000509241">
    <property type="component" value="Chromosome"/>
</dbReference>
<keyword evidence="5" id="KW-0067">ATP-binding</keyword>
<comment type="function">
    <text evidence="5">Catalyzes the conversion of 3'-phosphate to a 2',3'-cyclic phosphodiester at the end of RNA. The mechanism of action of the enzyme occurs in 3 steps: (A) adenylation of the enzyme by ATP; (B) transfer of adenylate to an RNA-N3'P to produce RNA-N3'PP5'A; (C) and attack of the adjacent 2'-hydroxyl on the 3'-phosphorus in the diester linkage to produce the cyclic end product. The biological role of this enzyme is unknown but it is likely to function in some aspects of cellular RNA processing.</text>
</comment>
<dbReference type="EC" id="6.5.1.4" evidence="5 6"/>
<evidence type="ECO:0000259" key="8">
    <source>
        <dbReference type="Pfam" id="PF05189"/>
    </source>
</evidence>
<dbReference type="AlphaFoldDB" id="A0A7D5GKZ1"/>
<feature type="binding site" evidence="5">
    <location>
        <position position="110"/>
    </location>
    <ligand>
        <name>ATP</name>
        <dbReference type="ChEBI" id="CHEBI:30616"/>
    </ligand>
</feature>
<evidence type="ECO:0000256" key="4">
    <source>
        <dbReference type="ARBA" id="ARBA00022741"/>
    </source>
</evidence>
<comment type="similarity">
    <text evidence="1 5">Belongs to the RNA 3'-terminal cyclase family. Type 1 subfamily.</text>
</comment>
<dbReference type="PIRSF" id="PIRSF005378">
    <property type="entry name" value="RNA3'_term_phos_cycl_euk"/>
    <property type="match status" value="1"/>
</dbReference>
<comment type="subcellular location">
    <subcellularLocation>
        <location evidence="5">Cytoplasm</location>
    </subcellularLocation>
</comment>
<dbReference type="Gene3D" id="3.65.10.20">
    <property type="entry name" value="RNA 3'-terminal phosphate cyclase domain"/>
    <property type="match status" value="1"/>
</dbReference>
<accession>A0A7D5GKZ1</accession>
<sequence>MTRTLDGSSAGGQYLRTALALSVLENEPVRIENVRGDRPSPGLGHQHLAVLEAMVDICDADATGAELGAETVEFDPDFEAVDGQAKRERLPGGRFAVDIGTAGSATLLVDALMPLSTILESTLTVTVTGGTDVAWSPPLDYVRHVKLPLLRRFGLAAALEVDRRGFYPAGGGRTTLSLAPSTLERIDLVDRGSPESIRLYSTESASLADRDVAFRQAEGALERLTYDHPLELEERCETTAASACPGSSLVVRVDHGTGVGGFTSLGERGKPAERVGEDAADAANRFLAGTAPVDRHMADQLLVFLALAGGRVRVPAVTDHVETGCALLEEFGVRVDLQRKNETAIVSVSAPLSGDE</sequence>
<evidence type="ECO:0000313" key="9">
    <source>
        <dbReference type="EMBL" id="QLG49072.1"/>
    </source>
</evidence>
<dbReference type="OrthoDB" id="7994at2157"/>
<dbReference type="GO" id="GO:0005737">
    <property type="term" value="C:cytoplasm"/>
    <property type="evidence" value="ECO:0007669"/>
    <property type="project" value="UniProtKB-SubCell"/>
</dbReference>
<dbReference type="InterPro" id="IPR013791">
    <property type="entry name" value="RNA3'-term_phos_cycl_insert"/>
</dbReference>
<feature type="binding site" evidence="5">
    <location>
        <begin position="296"/>
        <end position="300"/>
    </location>
    <ligand>
        <name>ATP</name>
        <dbReference type="ChEBI" id="CHEBI:30616"/>
    </ligand>
</feature>
<dbReference type="PANTHER" id="PTHR11096:SF0">
    <property type="entry name" value="RNA 3'-TERMINAL PHOSPHATE CYCLASE"/>
    <property type="match status" value="1"/>
</dbReference>
<organism evidence="9 10">
    <name type="scientific">Natrinema halophilum</name>
    <dbReference type="NCBI Taxonomy" id="1699371"/>
    <lineage>
        <taxon>Archaea</taxon>
        <taxon>Methanobacteriati</taxon>
        <taxon>Methanobacteriota</taxon>
        <taxon>Stenosarchaea group</taxon>
        <taxon>Halobacteria</taxon>
        <taxon>Halobacteriales</taxon>
        <taxon>Natrialbaceae</taxon>
        <taxon>Natrinema</taxon>
    </lineage>
</organism>
<dbReference type="InterPro" id="IPR000228">
    <property type="entry name" value="RNA3'_term_phos_cyc"/>
</dbReference>
<evidence type="ECO:0000256" key="1">
    <source>
        <dbReference type="ARBA" id="ARBA00009206"/>
    </source>
</evidence>
<dbReference type="InterPro" id="IPR036553">
    <property type="entry name" value="RPTC_insert"/>
</dbReference>
<dbReference type="InterPro" id="IPR013792">
    <property type="entry name" value="RNA3'P_cycl/enolpyr_Trfase_a/b"/>
</dbReference>
<evidence type="ECO:0000256" key="2">
    <source>
        <dbReference type="ARBA" id="ARBA00021428"/>
    </source>
</evidence>
<feature type="domain" description="RNA 3'-terminal phosphate cyclase insert" evidence="8">
    <location>
        <begin position="189"/>
        <end position="287"/>
    </location>
</feature>
<dbReference type="GO" id="GO:0005524">
    <property type="term" value="F:ATP binding"/>
    <property type="evidence" value="ECO:0007669"/>
    <property type="project" value="UniProtKB-KW"/>
</dbReference>
<dbReference type="SUPFAM" id="SSF52913">
    <property type="entry name" value="RNA 3'-terminal phosphate cyclase, RPTC, insert domain"/>
    <property type="match status" value="1"/>
</dbReference>
<dbReference type="GO" id="GO:0003963">
    <property type="term" value="F:RNA-3'-phosphate cyclase activity"/>
    <property type="evidence" value="ECO:0007669"/>
    <property type="project" value="UniProtKB-UniRule"/>
</dbReference>
<evidence type="ECO:0000313" key="10">
    <source>
        <dbReference type="Proteomes" id="UP000509241"/>
    </source>
</evidence>
<keyword evidence="3 5" id="KW-0436">Ligase</keyword>
<dbReference type="KEGG" id="haly:HYG82_09530"/>
<dbReference type="RefSeq" id="WP_179260807.1">
    <property type="nucleotide sequence ID" value="NZ_CP058601.1"/>
</dbReference>
<dbReference type="InterPro" id="IPR037136">
    <property type="entry name" value="RNA3'_phos_cyclase_dom_sf"/>
</dbReference>
<dbReference type="NCBIfam" id="NF003246">
    <property type="entry name" value="PRK04204.1-2"/>
    <property type="match status" value="1"/>
</dbReference>
<evidence type="ECO:0000256" key="6">
    <source>
        <dbReference type="NCBIfam" id="TIGR03399"/>
    </source>
</evidence>
<reference evidence="9 10" key="1">
    <citation type="submission" date="2020-07" db="EMBL/GenBank/DDBJ databases">
        <authorList>
            <person name="Cui H."/>
        </authorList>
    </citation>
    <scope>NUCLEOTIDE SEQUENCE [LARGE SCALE GENOMIC DNA]</scope>
    <source>
        <strain evidence="9 10">YPL8</strain>
    </source>
</reference>
<dbReference type="PANTHER" id="PTHR11096">
    <property type="entry name" value="RNA 3' TERMINAL PHOSPHATE CYCLASE"/>
    <property type="match status" value="1"/>
</dbReference>
<gene>
    <name evidence="5" type="primary">rtcA</name>
    <name evidence="9" type="ORF">HYG82_09530</name>
</gene>
<keyword evidence="10" id="KW-1185">Reference proteome</keyword>
<dbReference type="SUPFAM" id="SSF55205">
    <property type="entry name" value="EPT/RTPC-like"/>
    <property type="match status" value="1"/>
</dbReference>
<keyword evidence="5" id="KW-0963">Cytoplasm</keyword>
<dbReference type="GO" id="GO:0006396">
    <property type="term" value="P:RNA processing"/>
    <property type="evidence" value="ECO:0007669"/>
    <property type="project" value="UniProtKB-UniRule"/>
</dbReference>
<dbReference type="Pfam" id="PF05189">
    <property type="entry name" value="RTC_insert"/>
    <property type="match status" value="1"/>
</dbReference>
<dbReference type="HAMAP" id="MF_00200">
    <property type="entry name" value="RTC"/>
    <property type="match status" value="1"/>
</dbReference>
<evidence type="ECO:0000259" key="7">
    <source>
        <dbReference type="Pfam" id="PF01137"/>
    </source>
</evidence>
<feature type="active site" description="Tele-AMP-histidine intermediate" evidence="5">
    <location>
        <position position="320"/>
    </location>
</feature>
<dbReference type="InterPro" id="IPR023797">
    <property type="entry name" value="RNA3'_phos_cyclase_dom"/>
</dbReference>
<name>A0A7D5GKZ1_9EURY</name>